<dbReference type="Proteomes" id="UP000184330">
    <property type="component" value="Unassembled WGS sequence"/>
</dbReference>
<protein>
    <submittedName>
        <fullName evidence="2">Uncharacterized protein</fullName>
    </submittedName>
</protein>
<reference evidence="2 3" key="1">
    <citation type="submission" date="2016-03" db="EMBL/GenBank/DDBJ databases">
        <authorList>
            <person name="Ploux O."/>
        </authorList>
    </citation>
    <scope>NUCLEOTIDE SEQUENCE [LARGE SCALE GENOMIC DNA]</scope>
    <source>
        <strain evidence="2 3">UAMH 11012</strain>
    </source>
</reference>
<feature type="region of interest" description="Disordered" evidence="1">
    <location>
        <begin position="1"/>
        <end position="23"/>
    </location>
</feature>
<evidence type="ECO:0000256" key="1">
    <source>
        <dbReference type="SAM" id="MobiDB-lite"/>
    </source>
</evidence>
<dbReference type="OrthoDB" id="2897099at2759"/>
<keyword evidence="3" id="KW-1185">Reference proteome</keyword>
<proteinExistence type="predicted"/>
<name>A0A1L7XJJ1_9HELO</name>
<organism evidence="2 3">
    <name type="scientific">Phialocephala subalpina</name>
    <dbReference type="NCBI Taxonomy" id="576137"/>
    <lineage>
        <taxon>Eukaryota</taxon>
        <taxon>Fungi</taxon>
        <taxon>Dikarya</taxon>
        <taxon>Ascomycota</taxon>
        <taxon>Pezizomycotina</taxon>
        <taxon>Leotiomycetes</taxon>
        <taxon>Helotiales</taxon>
        <taxon>Mollisiaceae</taxon>
        <taxon>Phialocephala</taxon>
        <taxon>Phialocephala fortinii species complex</taxon>
    </lineage>
</organism>
<dbReference type="EMBL" id="FJOG01000029">
    <property type="protein sequence ID" value="CZR65211.1"/>
    <property type="molecule type" value="Genomic_DNA"/>
</dbReference>
<gene>
    <name evidence="2" type="ORF">PAC_15111</name>
</gene>
<evidence type="ECO:0000313" key="3">
    <source>
        <dbReference type="Proteomes" id="UP000184330"/>
    </source>
</evidence>
<dbReference type="AlphaFoldDB" id="A0A1L7XJJ1"/>
<sequence>MGTMKEMSSLHVPEEQNSQKTNLPPLKGNYFPRGLDTATRAIYCESQVAIGNLERIGATIHKHTRVQLDLSNLTILEGNRSLARFVLEKCVCEGFVSAWKVLVEAVPQFGLGVSLVEDVGIAAKLYEELRKGNRGRSSIDAAMCVGSEATYENVHFIGPKSLGGNAWRENEEYMAFLKNPAWNDAGYALGIPPCVAMGWIGVQMKVTPTQDAAEVVRLQLLGTIDFDLDERGENKAGMQSGFDAAAVYTKAVGTKLQGAAIIAMLNYDLQNYIRPIQNGWAAEKHGPYNLGPVQVSPQDWTSYLVADCAALVPFAYDKDYNSSKTGMVAGMILLQCQDLLFDTGCSNRAATVPYVEAAGVAKYGMHAAFPIAAYEAIAKYFVEDNSSLVSGVAAPPFGYSACLLAGPWGPFSTRYRCFERCVKYIRQLKDSSHLEAKGLLELSSMDLILKDFDLKKDIGEEFARAMKSNVSDLCPRSATKYFVNAASELFRTPGVDKPNLCVAAACADKFEKVMASETMEEVHAMAGLPDYVVAGNRPAQLAVGLRRAALWASTKECCDVCACRIGFWADAASYSVLSALMRDEASQSSTQWLLSGYFVGCVSLWPVSMPFLLSGFDLMADLSFQDKAMGVRDCVDV</sequence>
<accession>A0A1L7XJJ1</accession>
<evidence type="ECO:0000313" key="2">
    <source>
        <dbReference type="EMBL" id="CZR65211.1"/>
    </source>
</evidence>